<organism evidence="15 16">
    <name type="scientific">Saccharothrix mutabilis subsp. mutabilis</name>
    <dbReference type="NCBI Taxonomy" id="66855"/>
    <lineage>
        <taxon>Bacteria</taxon>
        <taxon>Bacillati</taxon>
        <taxon>Actinomycetota</taxon>
        <taxon>Actinomycetes</taxon>
        <taxon>Pseudonocardiales</taxon>
        <taxon>Pseudonocardiaceae</taxon>
        <taxon>Saccharothrix</taxon>
    </lineage>
</organism>
<dbReference type="InterPro" id="IPR000620">
    <property type="entry name" value="EamA_dom"/>
</dbReference>
<evidence type="ECO:0000259" key="14">
    <source>
        <dbReference type="Pfam" id="PF00892"/>
    </source>
</evidence>
<name>A0ABN0U878_9PSEU</name>
<evidence type="ECO:0000313" key="15">
    <source>
        <dbReference type="EMBL" id="GAA0241949.1"/>
    </source>
</evidence>
<keyword evidence="8 13" id="KW-0812">Transmembrane</keyword>
<comment type="similarity">
    <text evidence="2">Belongs to the EamA transporter family.</text>
</comment>
<keyword evidence="12 13" id="KW-0472">Membrane</keyword>
<feature type="transmembrane region" description="Helical" evidence="13">
    <location>
        <begin position="30"/>
        <end position="53"/>
    </location>
</feature>
<feature type="transmembrane region" description="Helical" evidence="13">
    <location>
        <begin position="142"/>
        <end position="161"/>
    </location>
</feature>
<feature type="domain" description="EamA" evidence="14">
    <location>
        <begin position="144"/>
        <end position="277"/>
    </location>
</feature>
<keyword evidence="3" id="KW-0813">Transport</keyword>
<evidence type="ECO:0000256" key="5">
    <source>
        <dbReference type="ARBA" id="ARBA00022516"/>
    </source>
</evidence>
<dbReference type="InterPro" id="IPR000390">
    <property type="entry name" value="Small_drug/metabolite_transptr"/>
</dbReference>
<evidence type="ECO:0000256" key="6">
    <source>
        <dbReference type="ARBA" id="ARBA00022519"/>
    </source>
</evidence>
<feature type="domain" description="EamA" evidence="14">
    <location>
        <begin position="5"/>
        <end position="131"/>
    </location>
</feature>
<reference evidence="15 16" key="1">
    <citation type="journal article" date="2019" name="Int. J. Syst. Evol. Microbiol.">
        <title>The Global Catalogue of Microorganisms (GCM) 10K type strain sequencing project: providing services to taxonomists for standard genome sequencing and annotation.</title>
        <authorList>
            <consortium name="The Broad Institute Genomics Platform"/>
            <consortium name="The Broad Institute Genome Sequencing Center for Infectious Disease"/>
            <person name="Wu L."/>
            <person name="Ma J."/>
        </authorList>
    </citation>
    <scope>NUCLEOTIDE SEQUENCE [LARGE SCALE GENOMIC DNA]</scope>
    <source>
        <strain evidence="15 16">JCM 3380</strain>
    </source>
</reference>
<feature type="transmembrane region" description="Helical" evidence="13">
    <location>
        <begin position="210"/>
        <end position="231"/>
    </location>
</feature>
<evidence type="ECO:0000256" key="10">
    <source>
        <dbReference type="ARBA" id="ARBA00022989"/>
    </source>
</evidence>
<dbReference type="PANTHER" id="PTHR30561:SF1">
    <property type="entry name" value="MULTIDRUG TRANSPORTER EMRE"/>
    <property type="match status" value="1"/>
</dbReference>
<feature type="transmembrane region" description="Helical" evidence="13">
    <location>
        <begin position="167"/>
        <end position="189"/>
    </location>
</feature>
<keyword evidence="9" id="KW-0448">Lipopolysaccharide biosynthesis</keyword>
<keyword evidence="10 13" id="KW-1133">Transmembrane helix</keyword>
<protein>
    <submittedName>
        <fullName evidence="15">EamA family transporter</fullName>
    </submittedName>
</protein>
<gene>
    <name evidence="15" type="ORF">GCM10010492_46460</name>
</gene>
<evidence type="ECO:0000256" key="3">
    <source>
        <dbReference type="ARBA" id="ARBA00022448"/>
    </source>
</evidence>
<feature type="transmembrane region" description="Helical" evidence="13">
    <location>
        <begin position="59"/>
        <end position="76"/>
    </location>
</feature>
<comment type="subcellular location">
    <subcellularLocation>
        <location evidence="1">Cell membrane</location>
        <topology evidence="1">Multi-pass membrane protein</topology>
    </subcellularLocation>
</comment>
<evidence type="ECO:0000256" key="4">
    <source>
        <dbReference type="ARBA" id="ARBA00022475"/>
    </source>
</evidence>
<evidence type="ECO:0000256" key="9">
    <source>
        <dbReference type="ARBA" id="ARBA00022985"/>
    </source>
</evidence>
<comment type="caution">
    <text evidence="15">The sequence shown here is derived from an EMBL/GenBank/DDBJ whole genome shotgun (WGS) entry which is preliminary data.</text>
</comment>
<dbReference type="Proteomes" id="UP001500416">
    <property type="component" value="Unassembled WGS sequence"/>
</dbReference>
<evidence type="ECO:0000256" key="1">
    <source>
        <dbReference type="ARBA" id="ARBA00004651"/>
    </source>
</evidence>
<feature type="transmembrane region" description="Helical" evidence="13">
    <location>
        <begin position="88"/>
        <end position="109"/>
    </location>
</feature>
<evidence type="ECO:0000256" key="12">
    <source>
        <dbReference type="ARBA" id="ARBA00023136"/>
    </source>
</evidence>
<sequence>MSPVAVLLVVAAAFAHAGWNLAAKRVRDGGALFVWVNALLSAVLLVPVVLLTATPSWDWVVPLVGSGVVHLAYFLLLQRGYATGDMSVVYPLARGTGPLLTVVAAVAFFGERPHVLGLVGAAAVVVGVMVIGSGGGGHGSRLAGVGYGLATGAMIAVYTLWDAHAVTAAAIAPLALSAGSSVTESVLLAPYALKRRYEVARLVRTYWREVCLVAVLSPAAYVLVLFAMRIAPVSLVAPARELSIVVGSVLAWLVLGEPNPVRRLSGAVVVVAGVAAIAVA</sequence>
<dbReference type="RefSeq" id="WP_343935970.1">
    <property type="nucleotide sequence ID" value="NZ_BAAABU010000011.1"/>
</dbReference>
<keyword evidence="11" id="KW-0443">Lipid metabolism</keyword>
<evidence type="ECO:0000256" key="7">
    <source>
        <dbReference type="ARBA" id="ARBA00022556"/>
    </source>
</evidence>
<keyword evidence="16" id="KW-1185">Reference proteome</keyword>
<dbReference type="Gene3D" id="1.10.3730.20">
    <property type="match status" value="2"/>
</dbReference>
<evidence type="ECO:0000256" key="2">
    <source>
        <dbReference type="ARBA" id="ARBA00007362"/>
    </source>
</evidence>
<dbReference type="EMBL" id="BAAABU010000011">
    <property type="protein sequence ID" value="GAA0241949.1"/>
    <property type="molecule type" value="Genomic_DNA"/>
</dbReference>
<keyword evidence="5" id="KW-0444">Lipid biosynthesis</keyword>
<evidence type="ECO:0000256" key="11">
    <source>
        <dbReference type="ARBA" id="ARBA00023098"/>
    </source>
</evidence>
<proteinExistence type="inferred from homology"/>
<dbReference type="SUPFAM" id="SSF103481">
    <property type="entry name" value="Multidrug resistance efflux transporter EmrE"/>
    <property type="match status" value="2"/>
</dbReference>
<dbReference type="PANTHER" id="PTHR30561">
    <property type="entry name" value="SMR FAMILY PROTON-DEPENDENT DRUG EFFLUX TRANSPORTER SUGE"/>
    <property type="match status" value="1"/>
</dbReference>
<evidence type="ECO:0000313" key="16">
    <source>
        <dbReference type="Proteomes" id="UP001500416"/>
    </source>
</evidence>
<accession>A0ABN0U878</accession>
<evidence type="ECO:0000256" key="13">
    <source>
        <dbReference type="SAM" id="Phobius"/>
    </source>
</evidence>
<evidence type="ECO:0000256" key="8">
    <source>
        <dbReference type="ARBA" id="ARBA00022692"/>
    </source>
</evidence>
<feature type="transmembrane region" description="Helical" evidence="13">
    <location>
        <begin position="6"/>
        <end position="23"/>
    </location>
</feature>
<dbReference type="Pfam" id="PF00892">
    <property type="entry name" value="EamA"/>
    <property type="match status" value="2"/>
</dbReference>
<keyword evidence="6" id="KW-0997">Cell inner membrane</keyword>
<keyword evidence="7" id="KW-0441">Lipid A biosynthesis</keyword>
<dbReference type="InterPro" id="IPR037185">
    <property type="entry name" value="EmrE-like"/>
</dbReference>
<feature type="transmembrane region" description="Helical" evidence="13">
    <location>
        <begin position="115"/>
        <end position="135"/>
    </location>
</feature>
<keyword evidence="4" id="KW-1003">Cell membrane</keyword>